<dbReference type="PROSITE" id="PS00059">
    <property type="entry name" value="ADH_ZINC"/>
    <property type="match status" value="1"/>
</dbReference>
<dbReference type="SUPFAM" id="SSF51735">
    <property type="entry name" value="NAD(P)-binding Rossmann-fold domains"/>
    <property type="match status" value="1"/>
</dbReference>
<dbReference type="PANTHER" id="PTHR43401:SF2">
    <property type="entry name" value="L-THREONINE 3-DEHYDROGENASE"/>
    <property type="match status" value="1"/>
</dbReference>
<proteinExistence type="inferred from homology"/>
<dbReference type="AlphaFoldDB" id="A0A8J7VXZ1"/>
<dbReference type="PANTHER" id="PTHR43401">
    <property type="entry name" value="L-THREONINE 3-DEHYDROGENASE"/>
    <property type="match status" value="1"/>
</dbReference>
<organism evidence="6 7">
    <name type="scientific">Sinanaerobacter chloroacetimidivorans</name>
    <dbReference type="NCBI Taxonomy" id="2818044"/>
    <lineage>
        <taxon>Bacteria</taxon>
        <taxon>Bacillati</taxon>
        <taxon>Bacillota</taxon>
        <taxon>Clostridia</taxon>
        <taxon>Peptostreptococcales</taxon>
        <taxon>Anaerovoracaceae</taxon>
        <taxon>Sinanaerobacter</taxon>
    </lineage>
</organism>
<comment type="similarity">
    <text evidence="4">Belongs to the zinc-containing alcohol dehydrogenase family.</text>
</comment>
<evidence type="ECO:0000313" key="6">
    <source>
        <dbReference type="EMBL" id="MBR0597104.1"/>
    </source>
</evidence>
<feature type="domain" description="Enoyl reductase (ER)" evidence="5">
    <location>
        <begin position="26"/>
        <end position="364"/>
    </location>
</feature>
<evidence type="ECO:0000256" key="2">
    <source>
        <dbReference type="ARBA" id="ARBA00022833"/>
    </source>
</evidence>
<name>A0A8J7VXZ1_9FIRM</name>
<evidence type="ECO:0000256" key="1">
    <source>
        <dbReference type="ARBA" id="ARBA00022723"/>
    </source>
</evidence>
<dbReference type="SUPFAM" id="SSF50129">
    <property type="entry name" value="GroES-like"/>
    <property type="match status" value="1"/>
</dbReference>
<dbReference type="Gene3D" id="3.40.50.720">
    <property type="entry name" value="NAD(P)-binding Rossmann-like Domain"/>
    <property type="match status" value="1"/>
</dbReference>
<dbReference type="InterPro" id="IPR013149">
    <property type="entry name" value="ADH-like_C"/>
</dbReference>
<accession>A0A8J7VXZ1</accession>
<keyword evidence="1 4" id="KW-0479">Metal-binding</keyword>
<gene>
    <name evidence="6" type="ORF">KCX82_04405</name>
</gene>
<dbReference type="GO" id="GO:0016491">
    <property type="term" value="F:oxidoreductase activity"/>
    <property type="evidence" value="ECO:0007669"/>
    <property type="project" value="UniProtKB-KW"/>
</dbReference>
<evidence type="ECO:0000259" key="5">
    <source>
        <dbReference type="SMART" id="SM00829"/>
    </source>
</evidence>
<dbReference type="InterPro" id="IPR036291">
    <property type="entry name" value="NAD(P)-bd_dom_sf"/>
</dbReference>
<dbReference type="Gene3D" id="3.90.180.10">
    <property type="entry name" value="Medium-chain alcohol dehydrogenases, catalytic domain"/>
    <property type="match status" value="1"/>
</dbReference>
<protein>
    <submittedName>
        <fullName evidence="6">Alcohol dehydrogenase catalytic domain-containing protein</fullName>
    </submittedName>
</protein>
<reference evidence="6" key="2">
    <citation type="submission" date="2021-04" db="EMBL/GenBank/DDBJ databases">
        <authorList>
            <person name="Liu J."/>
        </authorList>
    </citation>
    <scope>NUCLEOTIDE SEQUENCE</scope>
    <source>
        <strain evidence="6">BAD-6</strain>
    </source>
</reference>
<dbReference type="InterPro" id="IPR050129">
    <property type="entry name" value="Zn_alcohol_dh"/>
</dbReference>
<dbReference type="InterPro" id="IPR002328">
    <property type="entry name" value="ADH_Zn_CS"/>
</dbReference>
<dbReference type="EMBL" id="JAGSND010000002">
    <property type="protein sequence ID" value="MBR0597104.1"/>
    <property type="molecule type" value="Genomic_DNA"/>
</dbReference>
<dbReference type="InterPro" id="IPR013154">
    <property type="entry name" value="ADH-like_N"/>
</dbReference>
<dbReference type="InterPro" id="IPR020843">
    <property type="entry name" value="ER"/>
</dbReference>
<comment type="cofactor">
    <cofactor evidence="4">
        <name>Zn(2+)</name>
        <dbReference type="ChEBI" id="CHEBI:29105"/>
    </cofactor>
</comment>
<dbReference type="Proteomes" id="UP000675664">
    <property type="component" value="Unassembled WGS sequence"/>
</dbReference>
<dbReference type="RefSeq" id="WP_227017235.1">
    <property type="nucleotide sequence ID" value="NZ_JAGSND010000002.1"/>
</dbReference>
<comment type="caution">
    <text evidence="6">The sequence shown here is derived from an EMBL/GenBank/DDBJ whole genome shotgun (WGS) entry which is preliminary data.</text>
</comment>
<keyword evidence="3" id="KW-0560">Oxidoreductase</keyword>
<evidence type="ECO:0000256" key="4">
    <source>
        <dbReference type="RuleBase" id="RU361277"/>
    </source>
</evidence>
<dbReference type="GO" id="GO:0008270">
    <property type="term" value="F:zinc ion binding"/>
    <property type="evidence" value="ECO:0007669"/>
    <property type="project" value="InterPro"/>
</dbReference>
<dbReference type="Pfam" id="PF08240">
    <property type="entry name" value="ADH_N"/>
    <property type="match status" value="1"/>
</dbReference>
<keyword evidence="7" id="KW-1185">Reference proteome</keyword>
<dbReference type="Pfam" id="PF00107">
    <property type="entry name" value="ADH_zinc_N"/>
    <property type="match status" value="1"/>
</dbReference>
<reference evidence="6" key="1">
    <citation type="submission" date="2021-04" db="EMBL/GenBank/DDBJ databases">
        <title>Sinoanaerobacter chloroacetimidivorans sp. nov., an obligate anaerobic bacterium isolated from anaerobic sludge.</title>
        <authorList>
            <person name="Bao Y."/>
        </authorList>
    </citation>
    <scope>NUCLEOTIDE SEQUENCE</scope>
    <source>
        <strain evidence="6">BAD-6</strain>
    </source>
</reference>
<evidence type="ECO:0000256" key="3">
    <source>
        <dbReference type="ARBA" id="ARBA00023002"/>
    </source>
</evidence>
<dbReference type="InterPro" id="IPR011032">
    <property type="entry name" value="GroES-like_sf"/>
</dbReference>
<evidence type="ECO:0000313" key="7">
    <source>
        <dbReference type="Proteomes" id="UP000675664"/>
    </source>
</evidence>
<sequence length="368" mass="40109">MSLVGFETAREKTMEAIKGKVAFLYGPKDLRIEEVEFPPLKPNEILIKLKACGICGSDVECFEGESAEGRYDLGPYTPGHEWAGQAVAVGSGVTSVKPGNKVVGDCVLPCYNCANCKDGKMPSACLNMREVGFRPDSPGGMGEYMILEECYTHVIPDDWDYELGAWVETFNVGYWGVWGNGCAPDASDDCVIIGAGPIGLCASMVCKNSNARVIVIDPLESRRENALNYGADFVVDPTKQDFQDEVLRLTNGRGPSVVIECSGNDIGIASLFDLAGHSARVGLIGHSIGRKVPVEIGKTIWKTLQISGSGGTDRWFPRTIRFMSTIKDKYDFAALNTHHFDFKDIHQAFDTACHDKANARKVMLTFGK</sequence>
<dbReference type="SMART" id="SM00829">
    <property type="entry name" value="PKS_ER"/>
    <property type="match status" value="1"/>
</dbReference>
<keyword evidence="2 4" id="KW-0862">Zinc</keyword>